<dbReference type="Gene3D" id="6.10.250.2080">
    <property type="match status" value="1"/>
</dbReference>
<evidence type="ECO:0000256" key="7">
    <source>
        <dbReference type="ARBA" id="ARBA00022795"/>
    </source>
</evidence>
<dbReference type="InterPro" id="IPR006135">
    <property type="entry name" value="T3SS_substrate_exporter"/>
</dbReference>
<evidence type="ECO:0000256" key="1">
    <source>
        <dbReference type="ARBA" id="ARBA00004651"/>
    </source>
</evidence>
<dbReference type="SUPFAM" id="SSF160544">
    <property type="entry name" value="EscU C-terminal domain-like"/>
    <property type="match status" value="1"/>
</dbReference>
<evidence type="ECO:0000313" key="16">
    <source>
        <dbReference type="Proteomes" id="UP000247763"/>
    </source>
</evidence>
<keyword evidence="11 13" id="KW-1006">Bacterial flagellum protein export</keyword>
<keyword evidence="6 13" id="KW-0812">Transmembrane</keyword>
<proteinExistence type="inferred from homology"/>
<keyword evidence="7 13" id="KW-1005">Bacterial flagellum biogenesis</keyword>
<feature type="compositionally biased region" description="Basic and acidic residues" evidence="14">
    <location>
        <begin position="7"/>
        <end position="26"/>
    </location>
</feature>
<keyword evidence="10 13" id="KW-0472">Membrane</keyword>
<evidence type="ECO:0000256" key="13">
    <source>
        <dbReference type="RuleBase" id="RU364091"/>
    </source>
</evidence>
<feature type="transmembrane region" description="Helical" evidence="13">
    <location>
        <begin position="37"/>
        <end position="59"/>
    </location>
</feature>
<keyword evidence="8 13" id="KW-0653">Protein transport</keyword>
<dbReference type="RefSeq" id="WP_110450363.1">
    <property type="nucleotide sequence ID" value="NZ_CP029479.1"/>
</dbReference>
<feature type="transmembrane region" description="Helical" evidence="13">
    <location>
        <begin position="138"/>
        <end position="165"/>
    </location>
</feature>
<comment type="function">
    <text evidence="12 13">Required for formation of the rod structure in the basal body of the flagellar apparatus. Together with FliI and FliH, may constitute the export apparatus of flagellin.</text>
</comment>
<evidence type="ECO:0000256" key="14">
    <source>
        <dbReference type="SAM" id="MobiDB-lite"/>
    </source>
</evidence>
<dbReference type="NCBIfam" id="TIGR00328">
    <property type="entry name" value="flhB"/>
    <property type="match status" value="1"/>
</dbReference>
<dbReference type="PANTHER" id="PTHR30531:SF12">
    <property type="entry name" value="FLAGELLAR BIOSYNTHETIC PROTEIN FLHB"/>
    <property type="match status" value="1"/>
</dbReference>
<comment type="similarity">
    <text evidence="2 13">Belongs to the type III secretion exporter family.</text>
</comment>
<feature type="transmembrane region" description="Helical" evidence="13">
    <location>
        <begin position="194"/>
        <end position="212"/>
    </location>
</feature>
<keyword evidence="15" id="KW-0966">Cell projection</keyword>
<evidence type="ECO:0000256" key="2">
    <source>
        <dbReference type="ARBA" id="ARBA00010690"/>
    </source>
</evidence>
<name>A0A2Z3HUF3_9CAUL</name>
<keyword evidence="16" id="KW-1185">Reference proteome</keyword>
<feature type="transmembrane region" description="Helical" evidence="13">
    <location>
        <begin position="93"/>
        <end position="117"/>
    </location>
</feature>
<evidence type="ECO:0000256" key="11">
    <source>
        <dbReference type="ARBA" id="ARBA00023225"/>
    </source>
</evidence>
<gene>
    <name evidence="13 15" type="primary">flhB</name>
    <name evidence="15" type="ORF">HYN04_08475</name>
</gene>
<evidence type="ECO:0000256" key="8">
    <source>
        <dbReference type="ARBA" id="ARBA00022927"/>
    </source>
</evidence>
<dbReference type="PRINTS" id="PR00950">
    <property type="entry name" value="TYPE3IMSPROT"/>
</dbReference>
<evidence type="ECO:0000256" key="6">
    <source>
        <dbReference type="ARBA" id="ARBA00022692"/>
    </source>
</evidence>
<keyword evidence="15" id="KW-0969">Cilium</keyword>
<evidence type="ECO:0000256" key="10">
    <source>
        <dbReference type="ARBA" id="ARBA00023136"/>
    </source>
</evidence>
<evidence type="ECO:0000256" key="5">
    <source>
        <dbReference type="ARBA" id="ARBA00022475"/>
    </source>
</evidence>
<protein>
    <recommendedName>
        <fullName evidence="3 13">Flagellar biosynthetic protein FlhB</fullName>
    </recommendedName>
</protein>
<dbReference type="EMBL" id="CP029479">
    <property type="protein sequence ID" value="AWM77796.1"/>
    <property type="molecule type" value="Genomic_DNA"/>
</dbReference>
<dbReference type="Pfam" id="PF01312">
    <property type="entry name" value="Bac_export_2"/>
    <property type="match status" value="1"/>
</dbReference>
<dbReference type="Proteomes" id="UP000247763">
    <property type="component" value="Chromosome"/>
</dbReference>
<dbReference type="InterPro" id="IPR029025">
    <property type="entry name" value="T3SS_substrate_exporter_C"/>
</dbReference>
<keyword evidence="4 13" id="KW-0813">Transport</keyword>
<evidence type="ECO:0000256" key="4">
    <source>
        <dbReference type="ARBA" id="ARBA00022448"/>
    </source>
</evidence>
<dbReference type="GO" id="GO:0044780">
    <property type="term" value="P:bacterial-type flagellum assembly"/>
    <property type="evidence" value="ECO:0007669"/>
    <property type="project" value="InterPro"/>
</dbReference>
<evidence type="ECO:0000256" key="9">
    <source>
        <dbReference type="ARBA" id="ARBA00022989"/>
    </source>
</evidence>
<reference evidence="16" key="1">
    <citation type="submission" date="2018-05" db="EMBL/GenBank/DDBJ databases">
        <title>Genome sequencing of Phenylobacterium sp. HYN0004.</title>
        <authorList>
            <person name="Yi H."/>
            <person name="Baek C."/>
        </authorList>
    </citation>
    <scope>NUCLEOTIDE SEQUENCE [LARGE SCALE GENOMIC DNA]</scope>
    <source>
        <strain evidence="16">HYN0004</strain>
    </source>
</reference>
<dbReference type="Gene3D" id="3.40.1690.10">
    <property type="entry name" value="secretion proteins EscU"/>
    <property type="match status" value="1"/>
</dbReference>
<sequence length="359" mass="38974">MAEENDSASKTEEPTGRRLEQAREKGDVPKTLDLPQVAVFAAVAGVLAFAGGLLSHQLLLALTPLVESPHEIDLTPAGTIGLGWEVAGSVAPILLAVTGAAIVAGVLGHVLQTGLMWSPQLLKFEFSKVSPINGFKRLFGVDALIMFAKSFLKLGCVAVIGYAVLRPHWAQMQQLPAVDVLALMPLSMDILKNLAFLVAAFLVAVAAVDWIIQRQRFLGRQRMTREEVKEEFKQTDGDPHVKARQRAIRIQRSRQRMMTAVPNATVVIMNPTHYAVALSYEEGEASAPTCVAKGLDSLALRIRAVAEEAGVPVIEDPPLARALYAAVEIDEEIPIAQYEAVAKVIGFVLANRRRFSFAR</sequence>
<dbReference type="GO" id="GO:0009306">
    <property type="term" value="P:protein secretion"/>
    <property type="evidence" value="ECO:0007669"/>
    <property type="project" value="InterPro"/>
</dbReference>
<evidence type="ECO:0000313" key="15">
    <source>
        <dbReference type="EMBL" id="AWM77796.1"/>
    </source>
</evidence>
<dbReference type="AlphaFoldDB" id="A0A2Z3HUF3"/>
<evidence type="ECO:0000256" key="12">
    <source>
        <dbReference type="ARBA" id="ARBA00025078"/>
    </source>
</evidence>
<accession>A0A2Z3HUF3</accession>
<keyword evidence="15" id="KW-0282">Flagellum</keyword>
<dbReference type="GO" id="GO:0005886">
    <property type="term" value="C:plasma membrane"/>
    <property type="evidence" value="ECO:0007669"/>
    <property type="project" value="UniProtKB-SubCell"/>
</dbReference>
<organism evidence="15 16">
    <name type="scientific">Phenylobacterium parvum</name>
    <dbReference type="NCBI Taxonomy" id="2201350"/>
    <lineage>
        <taxon>Bacteria</taxon>
        <taxon>Pseudomonadati</taxon>
        <taxon>Pseudomonadota</taxon>
        <taxon>Alphaproteobacteria</taxon>
        <taxon>Caulobacterales</taxon>
        <taxon>Caulobacteraceae</taxon>
        <taxon>Phenylobacterium</taxon>
    </lineage>
</organism>
<keyword evidence="5 13" id="KW-1003">Cell membrane</keyword>
<dbReference type="OrthoDB" id="9807950at2"/>
<dbReference type="PANTHER" id="PTHR30531">
    <property type="entry name" value="FLAGELLAR BIOSYNTHETIC PROTEIN FLHB"/>
    <property type="match status" value="1"/>
</dbReference>
<evidence type="ECO:0000256" key="3">
    <source>
        <dbReference type="ARBA" id="ARBA00021622"/>
    </source>
</evidence>
<dbReference type="KEGG" id="phb:HYN04_08475"/>
<feature type="region of interest" description="Disordered" evidence="14">
    <location>
        <begin position="1"/>
        <end position="26"/>
    </location>
</feature>
<keyword evidence="9 13" id="KW-1133">Transmembrane helix</keyword>
<comment type="subcellular location">
    <subcellularLocation>
        <location evidence="1">Cell membrane</location>
        <topology evidence="1">Multi-pass membrane protein</topology>
    </subcellularLocation>
</comment>
<dbReference type="InterPro" id="IPR006136">
    <property type="entry name" value="FlhB"/>
</dbReference>